<comment type="caution">
    <text evidence="1">The sequence shown here is derived from an EMBL/GenBank/DDBJ whole genome shotgun (WGS) entry which is preliminary data.</text>
</comment>
<keyword evidence="1" id="KW-0808">Transferase</keyword>
<dbReference type="InterPro" id="IPR020030">
    <property type="entry name" value="Pseudaminic_synth_PseI"/>
</dbReference>
<dbReference type="OrthoDB" id="9814210at2"/>
<dbReference type="PROSITE" id="PS50844">
    <property type="entry name" value="AFP_LIKE"/>
    <property type="match status" value="1"/>
</dbReference>
<gene>
    <name evidence="1" type="primary">pseI</name>
    <name evidence="1" type="ORF">ECE50_023270</name>
</gene>
<sequence>MSFNIGNAVVGEGCKPFIIAEMSGNHNQSLDRALAIVDAAAAAGVQALKLQTYTADTITFNGDNEAFQINDKDSLWKGQHLYQLYQLAYTPWEWHRPIFEYARKKGMVAFSSPFDETAVDFLEELDVPCYKIASFENTDHILLKKVARTGKPVIMSTGVATIADIQESLEVLRSNGATNIVLLKCTSTYPASPESTNILTIPHMRELYKCPIGLSDHTMGIGVSVASVALGACVIEKHFTLSRADGGVDSAFSLEPQELTALVTESERAFLSLGSVNYNLSEKEKKSLQFKRSLFFVKDLAEGETITTEHVRSIRPGIGLHTREFDSVIGKKAATNIKAGSPVSWTTLVTM</sequence>
<dbReference type="EC" id="2.5.1.97" evidence="1"/>
<dbReference type="InterPro" id="IPR013974">
    <property type="entry name" value="SAF"/>
</dbReference>
<dbReference type="InterPro" id="IPR051690">
    <property type="entry name" value="PseI-like"/>
</dbReference>
<dbReference type="PANTHER" id="PTHR42966">
    <property type="entry name" value="N-ACETYLNEURAMINATE SYNTHASE"/>
    <property type="match status" value="1"/>
</dbReference>
<protein>
    <submittedName>
        <fullName evidence="1">Pseudaminic acid synthase</fullName>
        <ecNumber evidence="1">2.5.1.97</ecNumber>
    </submittedName>
</protein>
<name>A0A433WDM5_9BACT</name>
<dbReference type="GO" id="GO:0047444">
    <property type="term" value="F:N-acylneuraminate-9-phosphate synthase activity"/>
    <property type="evidence" value="ECO:0007669"/>
    <property type="project" value="TreeGrafter"/>
</dbReference>
<dbReference type="CDD" id="cd11615">
    <property type="entry name" value="SAF_NeuB_like"/>
    <property type="match status" value="1"/>
</dbReference>
<dbReference type="InterPro" id="IPR013785">
    <property type="entry name" value="Aldolase_TIM"/>
</dbReference>
<dbReference type="PANTHER" id="PTHR42966:SF2">
    <property type="entry name" value="PSEUDAMINIC ACID SYNTHASE"/>
    <property type="match status" value="1"/>
</dbReference>
<dbReference type="Gene3D" id="3.90.1210.10">
    <property type="entry name" value="Antifreeze-like/N-acetylneuraminic acid synthase C-terminal domain"/>
    <property type="match status" value="1"/>
</dbReference>
<dbReference type="InterPro" id="IPR013132">
    <property type="entry name" value="PseI/NeuA/B-like_N"/>
</dbReference>
<dbReference type="InterPro" id="IPR036732">
    <property type="entry name" value="AFP_Neu5c_C_sf"/>
</dbReference>
<reference evidence="1" key="1">
    <citation type="submission" date="2020-05" db="EMBL/GenBank/DDBJ databases">
        <title>Chitinophaga laudate sp. nov., isolated from a tropical peat swamp.</title>
        <authorList>
            <person name="Goh C.B.S."/>
            <person name="Lee M.S."/>
            <person name="Parimannan S."/>
            <person name="Pasbakhsh P."/>
            <person name="Yule C.M."/>
            <person name="Rajandas H."/>
            <person name="Loke S."/>
            <person name="Croft L."/>
            <person name="Tan J.B.L."/>
        </authorList>
    </citation>
    <scope>NUCLEOTIDE SEQUENCE</scope>
    <source>
        <strain evidence="1">Mgbs1</strain>
    </source>
</reference>
<dbReference type="AlphaFoldDB" id="A0A433WDM5"/>
<dbReference type="SUPFAM" id="SSF51569">
    <property type="entry name" value="Aldolase"/>
    <property type="match status" value="1"/>
</dbReference>
<dbReference type="Pfam" id="PF03102">
    <property type="entry name" value="NeuB"/>
    <property type="match status" value="1"/>
</dbReference>
<accession>A0A433WDM5</accession>
<proteinExistence type="predicted"/>
<dbReference type="InterPro" id="IPR057736">
    <property type="entry name" value="SAF_PseI/NeuA/NeuB"/>
</dbReference>
<organism evidence="1 2">
    <name type="scientific">Chitinophaga solisilvae</name>
    <dbReference type="NCBI Taxonomy" id="1233460"/>
    <lineage>
        <taxon>Bacteria</taxon>
        <taxon>Pseudomonadati</taxon>
        <taxon>Bacteroidota</taxon>
        <taxon>Chitinophagia</taxon>
        <taxon>Chitinophagales</taxon>
        <taxon>Chitinophagaceae</taxon>
        <taxon>Chitinophaga</taxon>
    </lineage>
</organism>
<dbReference type="NCBIfam" id="TIGR03586">
    <property type="entry name" value="PseI"/>
    <property type="match status" value="1"/>
</dbReference>
<dbReference type="GO" id="GO:0016051">
    <property type="term" value="P:carbohydrate biosynthetic process"/>
    <property type="evidence" value="ECO:0007669"/>
    <property type="project" value="InterPro"/>
</dbReference>
<dbReference type="SUPFAM" id="SSF51269">
    <property type="entry name" value="AFP III-like domain"/>
    <property type="match status" value="1"/>
</dbReference>
<dbReference type="SMART" id="SM00858">
    <property type="entry name" value="SAF"/>
    <property type="match status" value="1"/>
</dbReference>
<dbReference type="EMBL" id="RIAR02000001">
    <property type="protein sequence ID" value="NSL89783.1"/>
    <property type="molecule type" value="Genomic_DNA"/>
</dbReference>
<evidence type="ECO:0000313" key="1">
    <source>
        <dbReference type="EMBL" id="NSL89783.1"/>
    </source>
</evidence>
<dbReference type="Pfam" id="PF08666">
    <property type="entry name" value="SAF"/>
    <property type="match status" value="1"/>
</dbReference>
<evidence type="ECO:0000313" key="2">
    <source>
        <dbReference type="Proteomes" id="UP000281028"/>
    </source>
</evidence>
<dbReference type="Proteomes" id="UP000281028">
    <property type="component" value="Unassembled WGS sequence"/>
</dbReference>
<dbReference type="InterPro" id="IPR006190">
    <property type="entry name" value="SAF_AFP_Neu5Ac"/>
</dbReference>
<dbReference type="Gene3D" id="3.20.20.70">
    <property type="entry name" value="Aldolase class I"/>
    <property type="match status" value="1"/>
</dbReference>
<keyword evidence="2" id="KW-1185">Reference proteome</keyword>